<accession>A0A067PP07</accession>
<organism evidence="2 3">
    <name type="scientific">Jaapia argillacea MUCL 33604</name>
    <dbReference type="NCBI Taxonomy" id="933084"/>
    <lineage>
        <taxon>Eukaryota</taxon>
        <taxon>Fungi</taxon>
        <taxon>Dikarya</taxon>
        <taxon>Basidiomycota</taxon>
        <taxon>Agaricomycotina</taxon>
        <taxon>Agaricomycetes</taxon>
        <taxon>Agaricomycetidae</taxon>
        <taxon>Jaapiales</taxon>
        <taxon>Jaapiaceae</taxon>
        <taxon>Jaapia</taxon>
    </lineage>
</organism>
<gene>
    <name evidence="2" type="ORF">JAAARDRAFT_489185</name>
</gene>
<evidence type="ECO:0000313" key="3">
    <source>
        <dbReference type="Proteomes" id="UP000027265"/>
    </source>
</evidence>
<dbReference type="InterPro" id="IPR001810">
    <property type="entry name" value="F-box_dom"/>
</dbReference>
<dbReference type="InParanoid" id="A0A067PP07"/>
<dbReference type="OrthoDB" id="3145038at2759"/>
<reference evidence="3" key="1">
    <citation type="journal article" date="2014" name="Proc. Natl. Acad. Sci. U.S.A.">
        <title>Extensive sampling of basidiomycete genomes demonstrates inadequacy of the white-rot/brown-rot paradigm for wood decay fungi.</title>
        <authorList>
            <person name="Riley R."/>
            <person name="Salamov A.A."/>
            <person name="Brown D.W."/>
            <person name="Nagy L.G."/>
            <person name="Floudas D."/>
            <person name="Held B.W."/>
            <person name="Levasseur A."/>
            <person name="Lombard V."/>
            <person name="Morin E."/>
            <person name="Otillar R."/>
            <person name="Lindquist E.A."/>
            <person name="Sun H."/>
            <person name="LaButti K.M."/>
            <person name="Schmutz J."/>
            <person name="Jabbour D."/>
            <person name="Luo H."/>
            <person name="Baker S.E."/>
            <person name="Pisabarro A.G."/>
            <person name="Walton J.D."/>
            <person name="Blanchette R.A."/>
            <person name="Henrissat B."/>
            <person name="Martin F."/>
            <person name="Cullen D."/>
            <person name="Hibbett D.S."/>
            <person name="Grigoriev I.V."/>
        </authorList>
    </citation>
    <scope>NUCLEOTIDE SEQUENCE [LARGE SCALE GENOMIC DNA]</scope>
    <source>
        <strain evidence="3">MUCL 33604</strain>
    </source>
</reference>
<feature type="domain" description="F-box" evidence="1">
    <location>
        <begin position="12"/>
        <end position="52"/>
    </location>
</feature>
<sequence>MHNDAQANLSGVFQDILVQIMALLDAPDILSLRRCSKTLQSASHARILWIRLFRELLATHNILPSTFPIETSNQKMLEHISTSPHRFLARLRRGVLEDAGAKLEPLSTRSLTTGRSRHRILHKFTALKLVPGGRFVVTATQLGLVELWDLGLDSSASFPKKSKPMATVEVGDMNFGHEGIQLIETPVNDGTGIYMLAISDEEDEVQLDVFILNIFTPSPNFHHVGKYAISVDQIGGGSIYFGPDLILACIDSEITVWNYVSDSWGCLTEVPYDMDMITVRDNELIAVDRSNGVMLVYRLPFLHPRNPDAEATTETAADIPETTFGEEAVWVATPANSQVSLTNTGFWRLRIARDDGTSSQYALHAMGNLYGKVPPMSVPGLFDSSHKPLDRTTTLPGVQDKDQEVFLDWSPSSQYTLRASLTGSALCVWMSNERLVPMDYCPVSGRLCVGEGTQILVMDYLRSPPST</sequence>
<evidence type="ECO:0000259" key="1">
    <source>
        <dbReference type="SMART" id="SM00256"/>
    </source>
</evidence>
<name>A0A067PP07_9AGAM</name>
<dbReference type="Proteomes" id="UP000027265">
    <property type="component" value="Unassembled WGS sequence"/>
</dbReference>
<protein>
    <recommendedName>
        <fullName evidence="1">F-box domain-containing protein</fullName>
    </recommendedName>
</protein>
<dbReference type="SUPFAM" id="SSF81383">
    <property type="entry name" value="F-box domain"/>
    <property type="match status" value="1"/>
</dbReference>
<keyword evidence="3" id="KW-1185">Reference proteome</keyword>
<dbReference type="HOGENOM" id="CLU_033171_0_0_1"/>
<dbReference type="EMBL" id="KL197742">
    <property type="protein sequence ID" value="KDQ52066.1"/>
    <property type="molecule type" value="Genomic_DNA"/>
</dbReference>
<proteinExistence type="predicted"/>
<dbReference type="InterPro" id="IPR036047">
    <property type="entry name" value="F-box-like_dom_sf"/>
</dbReference>
<dbReference type="AlphaFoldDB" id="A0A067PP07"/>
<dbReference type="SMART" id="SM00256">
    <property type="entry name" value="FBOX"/>
    <property type="match status" value="1"/>
</dbReference>
<dbReference type="Pfam" id="PF00646">
    <property type="entry name" value="F-box"/>
    <property type="match status" value="1"/>
</dbReference>
<evidence type="ECO:0000313" key="2">
    <source>
        <dbReference type="EMBL" id="KDQ52066.1"/>
    </source>
</evidence>